<organism evidence="2 3">
    <name type="scientific">Desulforamulus aeronauticus DSM 10349</name>
    <dbReference type="NCBI Taxonomy" id="1121421"/>
    <lineage>
        <taxon>Bacteria</taxon>
        <taxon>Bacillati</taxon>
        <taxon>Bacillota</taxon>
        <taxon>Clostridia</taxon>
        <taxon>Eubacteriales</taxon>
        <taxon>Peptococcaceae</taxon>
        <taxon>Desulforamulus</taxon>
    </lineage>
</organism>
<reference evidence="3" key="1">
    <citation type="submission" date="2016-11" db="EMBL/GenBank/DDBJ databases">
        <authorList>
            <person name="Varghese N."/>
            <person name="Submissions S."/>
        </authorList>
    </citation>
    <scope>NUCLEOTIDE SEQUENCE [LARGE SCALE GENOMIC DNA]</scope>
    <source>
        <strain evidence="3">DSM 10349</strain>
    </source>
</reference>
<gene>
    <name evidence="2" type="ORF">SAMN02745123_01449</name>
</gene>
<dbReference type="OrthoDB" id="1806891at2"/>
<dbReference type="InterPro" id="IPR005186">
    <property type="entry name" value="FlaG"/>
</dbReference>
<evidence type="ECO:0000256" key="1">
    <source>
        <dbReference type="SAM" id="Coils"/>
    </source>
</evidence>
<dbReference type="Gene3D" id="3.30.160.170">
    <property type="entry name" value="FlaG-like"/>
    <property type="match status" value="1"/>
</dbReference>
<evidence type="ECO:0000313" key="2">
    <source>
        <dbReference type="EMBL" id="SHK30691.1"/>
    </source>
</evidence>
<dbReference type="SUPFAM" id="SSF160214">
    <property type="entry name" value="FlaG-like"/>
    <property type="match status" value="1"/>
</dbReference>
<feature type="coiled-coil region" evidence="1">
    <location>
        <begin position="35"/>
        <end position="62"/>
    </location>
</feature>
<dbReference type="Proteomes" id="UP000183997">
    <property type="component" value="Unassembled WGS sequence"/>
</dbReference>
<dbReference type="InterPro" id="IPR035924">
    <property type="entry name" value="FlaG-like_sf"/>
</dbReference>
<evidence type="ECO:0000313" key="3">
    <source>
        <dbReference type="Proteomes" id="UP000183997"/>
    </source>
</evidence>
<keyword evidence="3" id="KW-1185">Reference proteome</keyword>
<dbReference type="Pfam" id="PF03646">
    <property type="entry name" value="FlaG"/>
    <property type="match status" value="1"/>
</dbReference>
<proteinExistence type="predicted"/>
<protein>
    <submittedName>
        <fullName evidence="2">FlaG protein</fullName>
    </submittedName>
</protein>
<dbReference type="EMBL" id="FRAR01000010">
    <property type="protein sequence ID" value="SHK30691.1"/>
    <property type="molecule type" value="Genomic_DNA"/>
</dbReference>
<accession>A0A1M6RDX3</accession>
<dbReference type="RefSeq" id="WP_072912450.1">
    <property type="nucleotide sequence ID" value="NZ_FRAR01000010.1"/>
</dbReference>
<sequence>MKVGAGGLQSLIINDLARAVDNTSKPRAGLQETLVQAQGQDKNQLKAELNRAVERLNHLAHSLNYPIQLAVKEPPSRLRVVLKDKTTGQERELDLEELDKLAAQLEGARGLHLDSYT</sequence>
<name>A0A1M6RDX3_9FIRM</name>
<keyword evidence="1" id="KW-0175">Coiled coil</keyword>
<dbReference type="STRING" id="1121421.SAMN02745123_01449"/>
<dbReference type="AlphaFoldDB" id="A0A1M6RDX3"/>